<evidence type="ECO:0000256" key="4">
    <source>
        <dbReference type="ARBA" id="ARBA00013061"/>
    </source>
</evidence>
<evidence type="ECO:0000256" key="11">
    <source>
        <dbReference type="PIRSR" id="PIRSR000724-2"/>
    </source>
</evidence>
<evidence type="ECO:0000256" key="8">
    <source>
        <dbReference type="ARBA" id="ARBA00022840"/>
    </source>
</evidence>
<dbReference type="Pfam" id="PF00162">
    <property type="entry name" value="PGK"/>
    <property type="match status" value="1"/>
</dbReference>
<evidence type="ECO:0000256" key="2">
    <source>
        <dbReference type="ARBA" id="ARBA00004838"/>
    </source>
</evidence>
<keyword evidence="6 10" id="KW-0547">Nucleotide-binding</keyword>
<sequence>MAIRTIRQIKDLNGRVVFLRVDFNVPLKRGKVLEEFKIIQSLKDIDYLLERGVKLIIATHLGSPQGKVVVDLSTKPIANLLSKIIKQPVKFLSVTKTKDLVPAQRIIAQMKPGQVVFLENLRFNPGEQKDDLKWAKSLASLADIYINNAFAVCHRADASVSAIKKFLPSFVGLLLEQEIVNLNKVLHPKKPLVVLIGGAKIETKTTLIKNLFKSASQILVGGALANSFLVAQGYEVGKSMVDSDSIKVAKTLLQKNRTLFSRRPKIILPLDVVTSSNLTKDHLIGSKNIIKIKASDRVGKGEYICDIGPETIGLFSKYIKRAQTIVWNGPMGLFEVPNFRHGTVIMARLIASRASGHAYGVIGGGETIEALNLSKMAEYMDWVSTGGGAMLAYLGGEKLPGLKGLVK</sequence>
<dbReference type="GO" id="GO:0004618">
    <property type="term" value="F:phosphoglycerate kinase activity"/>
    <property type="evidence" value="ECO:0007669"/>
    <property type="project" value="UniProtKB-UniRule"/>
</dbReference>
<dbReference type="GO" id="GO:0005524">
    <property type="term" value="F:ATP binding"/>
    <property type="evidence" value="ECO:0007669"/>
    <property type="project" value="UniProtKB-KW"/>
</dbReference>
<comment type="subcellular location">
    <subcellularLocation>
        <location evidence="10">Cytoplasm</location>
    </subcellularLocation>
</comment>
<dbReference type="AlphaFoldDB" id="A0A2M6WPB6"/>
<evidence type="ECO:0000256" key="10">
    <source>
        <dbReference type="HAMAP-Rule" id="MF_00145"/>
    </source>
</evidence>
<dbReference type="UniPathway" id="UPA00109">
    <property type="reaction ID" value="UER00185"/>
</dbReference>
<evidence type="ECO:0000256" key="3">
    <source>
        <dbReference type="ARBA" id="ARBA00008982"/>
    </source>
</evidence>
<evidence type="ECO:0000256" key="12">
    <source>
        <dbReference type="RuleBase" id="RU000532"/>
    </source>
</evidence>
<keyword evidence="10" id="KW-0963">Cytoplasm</keyword>
<evidence type="ECO:0000256" key="6">
    <source>
        <dbReference type="ARBA" id="ARBA00022741"/>
    </source>
</evidence>
<dbReference type="GO" id="GO:0005829">
    <property type="term" value="C:cytosol"/>
    <property type="evidence" value="ECO:0007669"/>
    <property type="project" value="TreeGrafter"/>
</dbReference>
<evidence type="ECO:0000256" key="1">
    <source>
        <dbReference type="ARBA" id="ARBA00000642"/>
    </source>
</evidence>
<evidence type="ECO:0000313" key="14">
    <source>
        <dbReference type="Proteomes" id="UP000228900"/>
    </source>
</evidence>
<dbReference type="FunFam" id="3.40.50.1260:FF:000031">
    <property type="entry name" value="Phosphoglycerate kinase 1"/>
    <property type="match status" value="1"/>
</dbReference>
<evidence type="ECO:0000256" key="9">
    <source>
        <dbReference type="ARBA" id="ARBA00023152"/>
    </source>
</evidence>
<organism evidence="13 14">
    <name type="scientific">Candidatus Falkowbacteria bacterium CG10_big_fil_rev_8_21_14_0_10_39_9</name>
    <dbReference type="NCBI Taxonomy" id="1974566"/>
    <lineage>
        <taxon>Bacteria</taxon>
        <taxon>Candidatus Falkowiibacteriota</taxon>
    </lineage>
</organism>
<feature type="binding site" evidence="10">
    <location>
        <begin position="364"/>
        <end position="367"/>
    </location>
    <ligand>
        <name>ATP</name>
        <dbReference type="ChEBI" id="CHEBI:30616"/>
    </ligand>
</feature>
<feature type="binding site" evidence="10 11">
    <location>
        <position position="335"/>
    </location>
    <ligand>
        <name>ATP</name>
        <dbReference type="ChEBI" id="CHEBI:30616"/>
    </ligand>
</feature>
<comment type="caution">
    <text evidence="13">The sequence shown here is derived from an EMBL/GenBank/DDBJ whole genome shotgun (WGS) entry which is preliminary data.</text>
</comment>
<reference evidence="14" key="1">
    <citation type="submission" date="2017-09" db="EMBL/GenBank/DDBJ databases">
        <title>Depth-based differentiation of microbial function through sediment-hosted aquifers and enrichment of novel symbionts in the deep terrestrial subsurface.</title>
        <authorList>
            <person name="Probst A.J."/>
            <person name="Ladd B."/>
            <person name="Jarett J.K."/>
            <person name="Geller-Mcgrath D.E."/>
            <person name="Sieber C.M.K."/>
            <person name="Emerson J.B."/>
            <person name="Anantharaman K."/>
            <person name="Thomas B.C."/>
            <person name="Malmstrom R."/>
            <person name="Stieglmeier M."/>
            <person name="Klingl A."/>
            <person name="Woyke T."/>
            <person name="Ryan C.M."/>
            <person name="Banfield J.F."/>
        </authorList>
    </citation>
    <scope>NUCLEOTIDE SEQUENCE [LARGE SCALE GENOMIC DNA]</scope>
</reference>
<feature type="binding site" evidence="10">
    <location>
        <begin position="22"/>
        <end position="24"/>
    </location>
    <ligand>
        <name>substrate</name>
    </ligand>
</feature>
<dbReference type="InterPro" id="IPR015824">
    <property type="entry name" value="Phosphoglycerate_kinase_N"/>
</dbReference>
<evidence type="ECO:0000256" key="7">
    <source>
        <dbReference type="ARBA" id="ARBA00022777"/>
    </source>
</evidence>
<comment type="pathway">
    <text evidence="2 10">Carbohydrate degradation; glycolysis; pyruvate from D-glyceraldehyde 3-phosphate: step 2/5.</text>
</comment>
<feature type="binding site" evidence="10">
    <location>
        <position position="155"/>
    </location>
    <ligand>
        <name>substrate</name>
    </ligand>
</feature>
<dbReference type="PIRSF" id="PIRSF000724">
    <property type="entry name" value="Pgk"/>
    <property type="match status" value="1"/>
</dbReference>
<dbReference type="PANTHER" id="PTHR11406">
    <property type="entry name" value="PHOSPHOGLYCERATE KINASE"/>
    <property type="match status" value="1"/>
</dbReference>
<dbReference type="InterPro" id="IPR015911">
    <property type="entry name" value="Phosphoglycerate_kinase_CS"/>
</dbReference>
<proteinExistence type="inferred from homology"/>
<dbReference type="PANTHER" id="PTHR11406:SF23">
    <property type="entry name" value="PHOSPHOGLYCERATE KINASE 1, CHLOROPLASTIC-RELATED"/>
    <property type="match status" value="1"/>
</dbReference>
<feature type="binding site" evidence="10">
    <location>
        <position position="122"/>
    </location>
    <ligand>
        <name>substrate</name>
    </ligand>
</feature>
<dbReference type="HAMAP" id="MF_00145">
    <property type="entry name" value="Phosphoglyc_kinase"/>
    <property type="match status" value="1"/>
</dbReference>
<dbReference type="GO" id="GO:0006096">
    <property type="term" value="P:glycolytic process"/>
    <property type="evidence" value="ECO:0007669"/>
    <property type="project" value="UniProtKB-UniRule"/>
</dbReference>
<name>A0A2M6WPB6_9BACT</name>
<dbReference type="EMBL" id="PFAQ01000041">
    <property type="protein sequence ID" value="PIT94620.1"/>
    <property type="molecule type" value="Genomic_DNA"/>
</dbReference>
<keyword evidence="8 10" id="KW-0067">ATP-binding</keyword>
<evidence type="ECO:0000313" key="13">
    <source>
        <dbReference type="EMBL" id="PIT94620.1"/>
    </source>
</evidence>
<dbReference type="Gene3D" id="3.40.50.1260">
    <property type="entry name" value="Phosphoglycerate kinase, N-terminal domain"/>
    <property type="match status" value="2"/>
</dbReference>
<dbReference type="PROSITE" id="PS00111">
    <property type="entry name" value="PGLYCERATE_KINASE"/>
    <property type="match status" value="1"/>
</dbReference>
<accession>A0A2M6WPB6</accession>
<gene>
    <name evidence="10 13" type="primary">pgk</name>
    <name evidence="13" type="ORF">COT98_02665</name>
</gene>
<dbReference type="InterPro" id="IPR001576">
    <property type="entry name" value="Phosphoglycerate_kinase"/>
</dbReference>
<keyword evidence="9 10" id="KW-0324">Glycolysis</keyword>
<feature type="binding site" evidence="10 11">
    <location>
        <position position="204"/>
    </location>
    <ligand>
        <name>ATP</name>
        <dbReference type="ChEBI" id="CHEBI:30616"/>
    </ligand>
</feature>
<dbReference type="GO" id="GO:0006094">
    <property type="term" value="P:gluconeogenesis"/>
    <property type="evidence" value="ECO:0007669"/>
    <property type="project" value="TreeGrafter"/>
</dbReference>
<dbReference type="InterPro" id="IPR036043">
    <property type="entry name" value="Phosphoglycerate_kinase_sf"/>
</dbReference>
<dbReference type="GO" id="GO:0043531">
    <property type="term" value="F:ADP binding"/>
    <property type="evidence" value="ECO:0007669"/>
    <property type="project" value="TreeGrafter"/>
</dbReference>
<evidence type="ECO:0000256" key="5">
    <source>
        <dbReference type="ARBA" id="ARBA00022679"/>
    </source>
</evidence>
<dbReference type="EC" id="2.7.2.3" evidence="4 10"/>
<comment type="catalytic activity">
    <reaction evidence="1 10 12">
        <text>(2R)-3-phosphoglycerate + ATP = (2R)-3-phospho-glyceroyl phosphate + ADP</text>
        <dbReference type="Rhea" id="RHEA:14801"/>
        <dbReference type="ChEBI" id="CHEBI:30616"/>
        <dbReference type="ChEBI" id="CHEBI:57604"/>
        <dbReference type="ChEBI" id="CHEBI:58272"/>
        <dbReference type="ChEBI" id="CHEBI:456216"/>
        <dbReference type="EC" id="2.7.2.3"/>
    </reaction>
</comment>
<dbReference type="PRINTS" id="PR00477">
    <property type="entry name" value="PHGLYCKINASE"/>
</dbReference>
<dbReference type="SUPFAM" id="SSF53748">
    <property type="entry name" value="Phosphoglycerate kinase"/>
    <property type="match status" value="1"/>
</dbReference>
<comment type="subunit">
    <text evidence="10">Monomer.</text>
</comment>
<comment type="caution">
    <text evidence="10">Lacks conserved residue(s) required for the propagation of feature annotation.</text>
</comment>
<protein>
    <recommendedName>
        <fullName evidence="4 10">Phosphoglycerate kinase</fullName>
        <ecNumber evidence="4 10">2.7.2.3</ecNumber>
    </recommendedName>
</protein>
<comment type="similarity">
    <text evidence="3 10 12">Belongs to the phosphoglycerate kinase family.</text>
</comment>
<keyword evidence="5 10" id="KW-0808">Transferase</keyword>
<keyword evidence="7 10" id="KW-0418">Kinase</keyword>
<dbReference type="Proteomes" id="UP000228900">
    <property type="component" value="Unassembled WGS sequence"/>
</dbReference>